<dbReference type="AlphaFoldDB" id="A0A1Q8CA97"/>
<proteinExistence type="predicted"/>
<gene>
    <name evidence="1" type="ORF">BU204_30650</name>
</gene>
<dbReference type="InterPro" id="IPR011008">
    <property type="entry name" value="Dimeric_a/b-barrel"/>
</dbReference>
<evidence type="ECO:0000313" key="1">
    <source>
        <dbReference type="EMBL" id="OLF11285.1"/>
    </source>
</evidence>
<dbReference type="Proteomes" id="UP000185596">
    <property type="component" value="Unassembled WGS sequence"/>
</dbReference>
<accession>A0A1Q8CA97</accession>
<evidence type="ECO:0000313" key="2">
    <source>
        <dbReference type="Proteomes" id="UP000185596"/>
    </source>
</evidence>
<name>A0A1Q8CA97_9PSEU</name>
<evidence type="ECO:0008006" key="3">
    <source>
        <dbReference type="Google" id="ProtNLM"/>
    </source>
</evidence>
<sequence length="115" mass="13503">MIHVLETWRIKPEFTDRIPELMQRMDDLVGPPAHEHPAFLGHATFLQHDDEPTRVDVLYPWRSREEAEALTAGEGPLIDDFQARYCSVPREIVYLTEVPHEHDHDHEHDHNHGEE</sequence>
<keyword evidence="2" id="KW-1185">Reference proteome</keyword>
<dbReference type="OrthoDB" id="4467784at2"/>
<protein>
    <recommendedName>
        <fullName evidence="3">ABM domain-containing protein</fullName>
    </recommendedName>
</protein>
<dbReference type="RefSeq" id="WP_075129273.1">
    <property type="nucleotide sequence ID" value="NZ_MSIE01000069.1"/>
</dbReference>
<organism evidence="1 2">
    <name type="scientific">Actinophytocola xanthii</name>
    <dbReference type="NCBI Taxonomy" id="1912961"/>
    <lineage>
        <taxon>Bacteria</taxon>
        <taxon>Bacillati</taxon>
        <taxon>Actinomycetota</taxon>
        <taxon>Actinomycetes</taxon>
        <taxon>Pseudonocardiales</taxon>
        <taxon>Pseudonocardiaceae</taxon>
    </lineage>
</organism>
<reference evidence="1 2" key="1">
    <citation type="submission" date="2016-12" db="EMBL/GenBank/DDBJ databases">
        <title>The draft genome sequence of Actinophytocola sp. 11-183.</title>
        <authorList>
            <person name="Wang W."/>
            <person name="Yuan L."/>
        </authorList>
    </citation>
    <scope>NUCLEOTIDE SEQUENCE [LARGE SCALE GENOMIC DNA]</scope>
    <source>
        <strain evidence="1 2">11-183</strain>
    </source>
</reference>
<dbReference type="SUPFAM" id="SSF54909">
    <property type="entry name" value="Dimeric alpha+beta barrel"/>
    <property type="match status" value="1"/>
</dbReference>
<dbReference type="STRING" id="1912961.BU204_30650"/>
<comment type="caution">
    <text evidence="1">The sequence shown here is derived from an EMBL/GenBank/DDBJ whole genome shotgun (WGS) entry which is preliminary data.</text>
</comment>
<dbReference type="EMBL" id="MSIE01000069">
    <property type="protein sequence ID" value="OLF11285.1"/>
    <property type="molecule type" value="Genomic_DNA"/>
</dbReference>